<dbReference type="InterPro" id="IPR011009">
    <property type="entry name" value="Kinase-like_dom_sf"/>
</dbReference>
<evidence type="ECO:0000256" key="10">
    <source>
        <dbReference type="PROSITE-ProRule" id="PRU00192"/>
    </source>
</evidence>
<evidence type="ECO:0000313" key="17">
    <source>
        <dbReference type="WBParaSite" id="MCU_002889-RA"/>
    </source>
</evidence>
<evidence type="ECO:0000259" key="15">
    <source>
        <dbReference type="PROSITE" id="PS50002"/>
    </source>
</evidence>
<accession>A0A5K3ET40</accession>
<evidence type="ECO:0000256" key="13">
    <source>
        <dbReference type="SAM" id="MobiDB-lite"/>
    </source>
</evidence>
<keyword evidence="4 11" id="KW-0547">Nucleotide-binding</keyword>
<dbReference type="PROSITE" id="PS00109">
    <property type="entry name" value="PROTEIN_KINASE_TYR"/>
    <property type="match status" value="1"/>
</dbReference>
<evidence type="ECO:0000256" key="4">
    <source>
        <dbReference type="ARBA" id="ARBA00022741"/>
    </source>
</evidence>
<evidence type="ECO:0000256" key="2">
    <source>
        <dbReference type="ARBA" id="ARBA00022553"/>
    </source>
</evidence>
<feature type="compositionally biased region" description="Polar residues" evidence="13">
    <location>
        <begin position="54"/>
        <end position="76"/>
    </location>
</feature>
<feature type="domain" description="SH3" evidence="15">
    <location>
        <begin position="112"/>
        <end position="173"/>
    </location>
</feature>
<keyword evidence="7 12" id="KW-0829">Tyrosine-protein kinase</keyword>
<evidence type="ECO:0000256" key="1">
    <source>
        <dbReference type="ARBA" id="ARBA00022443"/>
    </source>
</evidence>
<evidence type="ECO:0000256" key="6">
    <source>
        <dbReference type="ARBA" id="ARBA00022840"/>
    </source>
</evidence>
<evidence type="ECO:0000256" key="7">
    <source>
        <dbReference type="ARBA" id="ARBA00023137"/>
    </source>
</evidence>
<dbReference type="Pfam" id="PF00017">
    <property type="entry name" value="SH2"/>
    <property type="match status" value="1"/>
</dbReference>
<dbReference type="InterPro" id="IPR000980">
    <property type="entry name" value="SH2"/>
</dbReference>
<dbReference type="PROSITE" id="PS50011">
    <property type="entry name" value="PROTEIN_KINASE_DOM"/>
    <property type="match status" value="1"/>
</dbReference>
<dbReference type="SMART" id="SM00252">
    <property type="entry name" value="SH2"/>
    <property type="match status" value="1"/>
</dbReference>
<dbReference type="Pfam" id="PF00018">
    <property type="entry name" value="SH3_1"/>
    <property type="match status" value="1"/>
</dbReference>
<evidence type="ECO:0000256" key="3">
    <source>
        <dbReference type="ARBA" id="ARBA00022679"/>
    </source>
</evidence>
<feature type="domain" description="Protein kinase" evidence="16">
    <location>
        <begin position="296"/>
        <end position="555"/>
    </location>
</feature>
<comment type="similarity">
    <text evidence="12">Belongs to the protein kinase superfamily. Tyr protein kinase family.</text>
</comment>
<keyword evidence="9" id="KW-0727">SH2 domain</keyword>
<dbReference type="PRINTS" id="PR00109">
    <property type="entry name" value="TYRKINASE"/>
</dbReference>
<comment type="catalytic activity">
    <reaction evidence="8 12">
        <text>L-tyrosyl-[protein] + ATP = O-phospho-L-tyrosyl-[protein] + ADP + H(+)</text>
        <dbReference type="Rhea" id="RHEA:10596"/>
        <dbReference type="Rhea" id="RHEA-COMP:10136"/>
        <dbReference type="Rhea" id="RHEA-COMP:20101"/>
        <dbReference type="ChEBI" id="CHEBI:15378"/>
        <dbReference type="ChEBI" id="CHEBI:30616"/>
        <dbReference type="ChEBI" id="CHEBI:46858"/>
        <dbReference type="ChEBI" id="CHEBI:61978"/>
        <dbReference type="ChEBI" id="CHEBI:456216"/>
        <dbReference type="EC" id="2.7.10.2"/>
    </reaction>
</comment>
<dbReference type="Gene3D" id="2.30.30.40">
    <property type="entry name" value="SH3 Domains"/>
    <property type="match status" value="1"/>
</dbReference>
<feature type="domain" description="SH2" evidence="14">
    <location>
        <begin position="150"/>
        <end position="276"/>
    </location>
</feature>
<evidence type="ECO:0000259" key="16">
    <source>
        <dbReference type="PROSITE" id="PS50011"/>
    </source>
</evidence>
<dbReference type="InterPro" id="IPR017441">
    <property type="entry name" value="Protein_kinase_ATP_BS"/>
</dbReference>
<dbReference type="PROSITE" id="PS50001">
    <property type="entry name" value="SH2"/>
    <property type="match status" value="1"/>
</dbReference>
<dbReference type="WBParaSite" id="MCU_002889-RA">
    <property type="protein sequence ID" value="MCU_002889-RA"/>
    <property type="gene ID" value="MCU_002889"/>
</dbReference>
<dbReference type="InterPro" id="IPR036028">
    <property type="entry name" value="SH3-like_dom_sf"/>
</dbReference>
<dbReference type="InterPro" id="IPR050198">
    <property type="entry name" value="Non-receptor_tyrosine_kinases"/>
</dbReference>
<name>A0A5K3ET40_MESCO</name>
<protein>
    <recommendedName>
        <fullName evidence="12">Tyrosine-protein kinase</fullName>
        <ecNumber evidence="12">2.7.10.2</ecNumber>
    </recommendedName>
</protein>
<feature type="compositionally biased region" description="Polar residues" evidence="13">
    <location>
        <begin position="84"/>
        <end position="100"/>
    </location>
</feature>
<dbReference type="FunFam" id="1.10.510.10:FF:000554">
    <property type="entry name" value="Predicted protein"/>
    <property type="match status" value="1"/>
</dbReference>
<keyword evidence="5 12" id="KW-0418">Kinase</keyword>
<feature type="binding site" evidence="11">
    <location>
        <position position="324"/>
    </location>
    <ligand>
        <name>ATP</name>
        <dbReference type="ChEBI" id="CHEBI:30616"/>
    </ligand>
</feature>
<dbReference type="CDD" id="cd11845">
    <property type="entry name" value="SH3_Src_like"/>
    <property type="match status" value="1"/>
</dbReference>
<dbReference type="InterPro" id="IPR036860">
    <property type="entry name" value="SH2_dom_sf"/>
</dbReference>
<evidence type="ECO:0000259" key="14">
    <source>
        <dbReference type="PROSITE" id="PS50001"/>
    </source>
</evidence>
<dbReference type="GO" id="GO:0005524">
    <property type="term" value="F:ATP binding"/>
    <property type="evidence" value="ECO:0007669"/>
    <property type="project" value="UniProtKB-UniRule"/>
</dbReference>
<dbReference type="AlphaFoldDB" id="A0A5K3ET40"/>
<dbReference type="InterPro" id="IPR001245">
    <property type="entry name" value="Ser-Thr/Tyr_kinase_cat_dom"/>
</dbReference>
<keyword evidence="2" id="KW-0597">Phosphoprotein</keyword>
<evidence type="ECO:0000256" key="11">
    <source>
        <dbReference type="PROSITE-ProRule" id="PRU10141"/>
    </source>
</evidence>
<evidence type="ECO:0000256" key="12">
    <source>
        <dbReference type="RuleBase" id="RU362096"/>
    </source>
</evidence>
<dbReference type="Gene3D" id="1.10.510.10">
    <property type="entry name" value="Transferase(Phosphotransferase) domain 1"/>
    <property type="match status" value="1"/>
</dbReference>
<keyword evidence="1 10" id="KW-0728">SH3 domain</keyword>
<feature type="region of interest" description="Disordered" evidence="13">
    <location>
        <begin position="50"/>
        <end position="110"/>
    </location>
</feature>
<dbReference type="InterPro" id="IPR000719">
    <property type="entry name" value="Prot_kinase_dom"/>
</dbReference>
<reference evidence="17" key="1">
    <citation type="submission" date="2019-11" db="UniProtKB">
        <authorList>
            <consortium name="WormBaseParasite"/>
        </authorList>
    </citation>
    <scope>IDENTIFICATION</scope>
</reference>
<dbReference type="Gene3D" id="3.30.505.10">
    <property type="entry name" value="SH2 domain"/>
    <property type="match status" value="1"/>
</dbReference>
<dbReference type="GO" id="GO:0004715">
    <property type="term" value="F:non-membrane spanning protein tyrosine kinase activity"/>
    <property type="evidence" value="ECO:0007669"/>
    <property type="project" value="UniProtKB-EC"/>
</dbReference>
<keyword evidence="6 11" id="KW-0067">ATP-binding</keyword>
<dbReference type="SUPFAM" id="SSF56112">
    <property type="entry name" value="Protein kinase-like (PK-like)"/>
    <property type="match status" value="1"/>
</dbReference>
<sequence>MGNCFTSQDLKENMPCHVDNGLMPMGTNSQSGGQPMGQAVYSRHYGAGGDTVSVGPNQSALVSASRGSHQPTQQYPMNIYPMQSGPQQPSSYGYNPTQVPGSGEQALSERSPRVVRVHALYTYVAQNADDLSFQKGDVMLVQAGLSEAWWMARHLRTGQHGYIPSNYVSVENGLLTQMDAWYDITRKDADRMLLMPGLPQGTYIIRPSSDSRSYALSIRFQTEKNMYAIKHYKIRTRDNGAGFYITNRTNFATVADLISHYQSINDGLCCALTQPCPRKYKPPVQFRDIEANRKSLEFICELGKGSFGEVYRARWNKTFDVAVKQRLATTDRALFIEEAKVMHKLHHRRIVRLLGVCTEPPEEPVFIITELLEKGALRNFLDSAEGRQLVLSDLIDMIAQIAEGMAYLEEMNFVHRDLRAANILVDRDNSVKVADFGLAKMLDSNTPVGGVIKFPIKWTAPEAALPDHLFSIKSDVWSFGVLMYEIVTYGGTPYPRFTNRETVQQVERGYRMPNPSTPTQPCPDDLYVIMLQCWSARPEDRPTFRNLYDIFENWAVNTEGQYVDGQNNN</sequence>
<evidence type="ECO:0000256" key="5">
    <source>
        <dbReference type="ARBA" id="ARBA00022777"/>
    </source>
</evidence>
<dbReference type="PROSITE" id="PS00107">
    <property type="entry name" value="PROTEIN_KINASE_ATP"/>
    <property type="match status" value="1"/>
</dbReference>
<evidence type="ECO:0000256" key="9">
    <source>
        <dbReference type="PROSITE-ProRule" id="PRU00191"/>
    </source>
</evidence>
<dbReference type="PRINTS" id="PR00401">
    <property type="entry name" value="SH2DOMAIN"/>
</dbReference>
<dbReference type="EC" id="2.7.10.2" evidence="12"/>
<dbReference type="PANTHER" id="PTHR24418">
    <property type="entry name" value="TYROSINE-PROTEIN KINASE"/>
    <property type="match status" value="1"/>
</dbReference>
<keyword evidence="3 12" id="KW-0808">Transferase</keyword>
<dbReference type="SUPFAM" id="SSF50044">
    <property type="entry name" value="SH3-domain"/>
    <property type="match status" value="1"/>
</dbReference>
<proteinExistence type="inferred from homology"/>
<dbReference type="InterPro" id="IPR020635">
    <property type="entry name" value="Tyr_kinase_cat_dom"/>
</dbReference>
<dbReference type="InterPro" id="IPR001452">
    <property type="entry name" value="SH3_domain"/>
</dbReference>
<dbReference type="SMART" id="SM00326">
    <property type="entry name" value="SH3"/>
    <property type="match status" value="1"/>
</dbReference>
<dbReference type="SMART" id="SM00219">
    <property type="entry name" value="TyrKc"/>
    <property type="match status" value="1"/>
</dbReference>
<dbReference type="Pfam" id="PF07714">
    <property type="entry name" value="PK_Tyr_Ser-Thr"/>
    <property type="match status" value="1"/>
</dbReference>
<dbReference type="PRINTS" id="PR00452">
    <property type="entry name" value="SH3DOMAIN"/>
</dbReference>
<evidence type="ECO:0000256" key="8">
    <source>
        <dbReference type="ARBA" id="ARBA00051245"/>
    </source>
</evidence>
<dbReference type="PROSITE" id="PS50002">
    <property type="entry name" value="SH3"/>
    <property type="match status" value="1"/>
</dbReference>
<organism evidence="17">
    <name type="scientific">Mesocestoides corti</name>
    <name type="common">Flatworm</name>
    <dbReference type="NCBI Taxonomy" id="53468"/>
    <lineage>
        <taxon>Eukaryota</taxon>
        <taxon>Metazoa</taxon>
        <taxon>Spiralia</taxon>
        <taxon>Lophotrochozoa</taxon>
        <taxon>Platyhelminthes</taxon>
        <taxon>Cestoda</taxon>
        <taxon>Eucestoda</taxon>
        <taxon>Cyclophyllidea</taxon>
        <taxon>Mesocestoididae</taxon>
        <taxon>Mesocestoides</taxon>
    </lineage>
</organism>
<dbReference type="InterPro" id="IPR008266">
    <property type="entry name" value="Tyr_kinase_AS"/>
</dbReference>
<dbReference type="SUPFAM" id="SSF55550">
    <property type="entry name" value="SH2 domain"/>
    <property type="match status" value="1"/>
</dbReference>